<name>A0A815J0P1_9BILA</name>
<dbReference type="AlphaFoldDB" id="A0A815J0P1"/>
<evidence type="ECO:0000313" key="3">
    <source>
        <dbReference type="Proteomes" id="UP000663882"/>
    </source>
</evidence>
<evidence type="ECO:0000313" key="2">
    <source>
        <dbReference type="EMBL" id="CAF1373888.1"/>
    </source>
</evidence>
<feature type="region of interest" description="Disordered" evidence="1">
    <location>
        <begin position="79"/>
        <end position="115"/>
    </location>
</feature>
<comment type="caution">
    <text evidence="2">The sequence shown here is derived from an EMBL/GenBank/DDBJ whole genome shotgun (WGS) entry which is preliminary data.</text>
</comment>
<reference evidence="2" key="1">
    <citation type="submission" date="2021-02" db="EMBL/GenBank/DDBJ databases">
        <authorList>
            <person name="Nowell W R."/>
        </authorList>
    </citation>
    <scope>NUCLEOTIDE SEQUENCE</scope>
</reference>
<evidence type="ECO:0000256" key="1">
    <source>
        <dbReference type="SAM" id="MobiDB-lite"/>
    </source>
</evidence>
<organism evidence="2 3">
    <name type="scientific">Rotaria sordida</name>
    <dbReference type="NCBI Taxonomy" id="392033"/>
    <lineage>
        <taxon>Eukaryota</taxon>
        <taxon>Metazoa</taxon>
        <taxon>Spiralia</taxon>
        <taxon>Gnathifera</taxon>
        <taxon>Rotifera</taxon>
        <taxon>Eurotatoria</taxon>
        <taxon>Bdelloidea</taxon>
        <taxon>Philodinida</taxon>
        <taxon>Philodinidae</taxon>
        <taxon>Rotaria</taxon>
    </lineage>
</organism>
<sequence length="115" mass="13613">MMDQLRMMRRIISPSYPCKDSLLFDYLSTLDFIDEEVITYILIPWLRWFSMLLATRFYYVYNPILKEYDDECEREINEIQNISDHTSHDGDSTTDIGEQPLDDEFGSSLTQEAPP</sequence>
<dbReference type="EMBL" id="CAJNOO010004239">
    <property type="protein sequence ID" value="CAF1373888.1"/>
    <property type="molecule type" value="Genomic_DNA"/>
</dbReference>
<gene>
    <name evidence="2" type="ORF">RFH988_LOCUS33484</name>
</gene>
<dbReference type="Proteomes" id="UP000663882">
    <property type="component" value="Unassembled WGS sequence"/>
</dbReference>
<protein>
    <submittedName>
        <fullName evidence="2">Uncharacterized protein</fullName>
    </submittedName>
</protein>
<accession>A0A815J0P1</accession>
<proteinExistence type="predicted"/>
<feature type="non-terminal residue" evidence="2">
    <location>
        <position position="1"/>
    </location>
</feature>